<dbReference type="Proteomes" id="UP000252224">
    <property type="component" value="Segment"/>
</dbReference>
<reference evidence="2 3" key="1">
    <citation type="submission" date="2018-05" db="EMBL/GenBank/DDBJ databases">
        <title>Genomic characterization of a novel Pseudomonas phage phCDa.</title>
        <authorList>
            <person name="Chen C."/>
            <person name="Lu D."/>
            <person name="Wang J."/>
            <person name="Fu R."/>
        </authorList>
    </citation>
    <scope>NUCLEOTIDE SEQUENCE [LARGE SCALE GENOMIC DNA]</scope>
</reference>
<keyword evidence="3" id="KW-1185">Reference proteome</keyword>
<evidence type="ECO:0000313" key="2">
    <source>
        <dbReference type="EMBL" id="AXC36504.1"/>
    </source>
</evidence>
<sequence>MSKNNQRNLSEINLGNETYNRGYADGSAGNPKTIKKSHRHAHRYHIGYRHGQDQAKRETGPAFEVLDGNDVVRVHHRIRSASLANNFAPAHDLYPSGKPRGFWAKFKAWLKG</sequence>
<dbReference type="EMBL" id="MH382836">
    <property type="protein sequence ID" value="AXC36504.1"/>
    <property type="molecule type" value="Genomic_DNA"/>
</dbReference>
<gene>
    <name evidence="2" type="ORF">phCDa_60</name>
</gene>
<evidence type="ECO:0000256" key="1">
    <source>
        <dbReference type="SAM" id="MobiDB-lite"/>
    </source>
</evidence>
<accession>A0A2Z5H954</accession>
<organism evidence="2 3">
    <name type="scientific">Pseudomonas phage phCDa</name>
    <dbReference type="NCBI Taxonomy" id="2268587"/>
    <lineage>
        <taxon>Viruses</taxon>
        <taxon>Duplodnaviria</taxon>
        <taxon>Heunggongvirae</taxon>
        <taxon>Uroviricota</taxon>
        <taxon>Caudoviricetes</taxon>
        <taxon>Schitoviridae</taxon>
        <taxon>Shizishanvirus</taxon>
        <taxon>Shizishanvirus phCDa</taxon>
    </lineage>
</organism>
<evidence type="ECO:0000313" key="3">
    <source>
        <dbReference type="Proteomes" id="UP000252224"/>
    </source>
</evidence>
<name>A0A2Z5H954_9CAUD</name>
<proteinExistence type="predicted"/>
<protein>
    <submittedName>
        <fullName evidence="2">Uncharacterized protein</fullName>
    </submittedName>
</protein>
<feature type="region of interest" description="Disordered" evidence="1">
    <location>
        <begin position="20"/>
        <end position="40"/>
    </location>
</feature>